<gene>
    <name evidence="2" type="ORF">KOW79_018959</name>
</gene>
<reference evidence="2 3" key="1">
    <citation type="submission" date="2021-06" db="EMBL/GenBank/DDBJ databases">
        <title>Chromosome-level genome assembly of the red-tail catfish (Hemibagrus wyckioides).</title>
        <authorList>
            <person name="Shao F."/>
        </authorList>
    </citation>
    <scope>NUCLEOTIDE SEQUENCE [LARGE SCALE GENOMIC DNA]</scope>
    <source>
        <strain evidence="2">EC202008001</strain>
        <tissue evidence="2">Blood</tissue>
    </source>
</reference>
<feature type="compositionally biased region" description="Basic and acidic residues" evidence="1">
    <location>
        <begin position="100"/>
        <end position="114"/>
    </location>
</feature>
<feature type="region of interest" description="Disordered" evidence="1">
    <location>
        <begin position="1"/>
        <end position="26"/>
    </location>
</feature>
<comment type="caution">
    <text evidence="2">The sequence shown here is derived from an EMBL/GenBank/DDBJ whole genome shotgun (WGS) entry which is preliminary data.</text>
</comment>
<dbReference type="Proteomes" id="UP000824219">
    <property type="component" value="Linkage Group LG23"/>
</dbReference>
<protein>
    <submittedName>
        <fullName evidence="2">Uncharacterized protein</fullName>
    </submittedName>
</protein>
<accession>A0A9D3NAR7</accession>
<evidence type="ECO:0000313" key="2">
    <source>
        <dbReference type="EMBL" id="KAG7317924.1"/>
    </source>
</evidence>
<proteinExistence type="predicted"/>
<keyword evidence="3" id="KW-1185">Reference proteome</keyword>
<feature type="compositionally biased region" description="Polar residues" evidence="1">
    <location>
        <begin position="1"/>
        <end position="13"/>
    </location>
</feature>
<evidence type="ECO:0000256" key="1">
    <source>
        <dbReference type="SAM" id="MobiDB-lite"/>
    </source>
</evidence>
<feature type="compositionally biased region" description="Low complexity" evidence="1">
    <location>
        <begin position="119"/>
        <end position="135"/>
    </location>
</feature>
<name>A0A9D3NAR7_9TELE</name>
<dbReference type="AlphaFoldDB" id="A0A9D3NAR7"/>
<evidence type="ECO:0000313" key="3">
    <source>
        <dbReference type="Proteomes" id="UP000824219"/>
    </source>
</evidence>
<dbReference type="EMBL" id="JAHKSW010000023">
    <property type="protein sequence ID" value="KAG7317924.1"/>
    <property type="molecule type" value="Genomic_DNA"/>
</dbReference>
<organism evidence="2 3">
    <name type="scientific">Hemibagrus wyckioides</name>
    <dbReference type="NCBI Taxonomy" id="337641"/>
    <lineage>
        <taxon>Eukaryota</taxon>
        <taxon>Metazoa</taxon>
        <taxon>Chordata</taxon>
        <taxon>Craniata</taxon>
        <taxon>Vertebrata</taxon>
        <taxon>Euteleostomi</taxon>
        <taxon>Actinopterygii</taxon>
        <taxon>Neopterygii</taxon>
        <taxon>Teleostei</taxon>
        <taxon>Ostariophysi</taxon>
        <taxon>Siluriformes</taxon>
        <taxon>Bagridae</taxon>
        <taxon>Hemibagrus</taxon>
    </lineage>
</organism>
<sequence>MMVSTNFWPPVTQNEREREQTRPSRFKSHPSCFSLVYFAHVSLKPKHYPGHVTADSANGSARNDCKEKQVSVPGPNPLYLHNNKKYPFSPAISQARMPKRKADGDKAAKAKEEVPPGALQDSLPNLLLPSQPPNLRKLPLSRKQPKERRVQILLRTETPRQSRRKRPKPQQTPNEKPSNCLMLLCTW</sequence>
<feature type="region of interest" description="Disordered" evidence="1">
    <location>
        <begin position="52"/>
        <end position="179"/>
    </location>
</feature>